<dbReference type="Gene3D" id="1.10.840.10">
    <property type="entry name" value="Ras guanine-nucleotide exchange factors catalytic domain"/>
    <property type="match status" value="1"/>
</dbReference>
<dbReference type="PROSITE" id="PS50009">
    <property type="entry name" value="RASGEF_CAT"/>
    <property type="match status" value="1"/>
</dbReference>
<feature type="compositionally biased region" description="Basic residues" evidence="3">
    <location>
        <begin position="23"/>
        <end position="35"/>
    </location>
</feature>
<feature type="region of interest" description="Disordered" evidence="3">
    <location>
        <begin position="1148"/>
        <end position="1189"/>
    </location>
</feature>
<evidence type="ECO:0000256" key="3">
    <source>
        <dbReference type="SAM" id="MobiDB-lite"/>
    </source>
</evidence>
<dbReference type="PANTHER" id="PTHR23113">
    <property type="entry name" value="GUANINE NUCLEOTIDE EXCHANGE FACTOR"/>
    <property type="match status" value="1"/>
</dbReference>
<evidence type="ECO:0000259" key="4">
    <source>
        <dbReference type="PROSITE" id="PS50009"/>
    </source>
</evidence>
<feature type="domain" description="Ras-GEF" evidence="4">
    <location>
        <begin position="1410"/>
        <end position="1648"/>
    </location>
</feature>
<feature type="compositionally biased region" description="Low complexity" evidence="3">
    <location>
        <begin position="579"/>
        <end position="591"/>
    </location>
</feature>
<dbReference type="Proteomes" id="UP000562929">
    <property type="component" value="Unassembled WGS sequence"/>
</dbReference>
<dbReference type="SMART" id="SM00229">
    <property type="entry name" value="RasGEFN"/>
    <property type="match status" value="1"/>
</dbReference>
<dbReference type="InterPro" id="IPR023578">
    <property type="entry name" value="Ras_GEF_dom_sf"/>
</dbReference>
<protein>
    <submittedName>
        <fullName evidence="6">Ras guanine nucleotide exchange factor</fullName>
    </submittedName>
</protein>
<proteinExistence type="predicted"/>
<feature type="region of interest" description="Disordered" evidence="3">
    <location>
        <begin position="268"/>
        <end position="298"/>
    </location>
</feature>
<name>A0A8H4Q408_9HYPO</name>
<comment type="caution">
    <text evidence="6">The sequence shown here is derived from an EMBL/GenBank/DDBJ whole genome shotgun (WGS) entry which is preliminary data.</text>
</comment>
<dbReference type="InterPro" id="IPR001895">
    <property type="entry name" value="RASGEF_cat_dom"/>
</dbReference>
<accession>A0A8H4Q408</accession>
<dbReference type="OrthoDB" id="10254377at2759"/>
<dbReference type="SMART" id="SM00147">
    <property type="entry name" value="RasGEF"/>
    <property type="match status" value="1"/>
</dbReference>
<feature type="compositionally biased region" description="Low complexity" evidence="3">
    <location>
        <begin position="909"/>
        <end position="918"/>
    </location>
</feature>
<dbReference type="GO" id="GO:0005886">
    <property type="term" value="C:plasma membrane"/>
    <property type="evidence" value="ECO:0007669"/>
    <property type="project" value="TreeGrafter"/>
</dbReference>
<keyword evidence="1 2" id="KW-0344">Guanine-nucleotide releasing factor</keyword>
<dbReference type="Pfam" id="PF00617">
    <property type="entry name" value="RasGEF"/>
    <property type="match status" value="1"/>
</dbReference>
<feature type="compositionally biased region" description="Low complexity" evidence="3">
    <location>
        <begin position="280"/>
        <end position="294"/>
    </location>
</feature>
<dbReference type="Gene3D" id="1.20.870.10">
    <property type="entry name" value="Son of sevenless (SoS) protein Chain: S domain 1"/>
    <property type="match status" value="1"/>
</dbReference>
<feature type="compositionally biased region" description="Gly residues" evidence="3">
    <location>
        <begin position="603"/>
        <end position="614"/>
    </location>
</feature>
<feature type="compositionally biased region" description="Basic and acidic residues" evidence="3">
    <location>
        <begin position="642"/>
        <end position="657"/>
    </location>
</feature>
<feature type="domain" description="N-terminal Ras-GEF" evidence="5">
    <location>
        <begin position="329"/>
        <end position="456"/>
    </location>
</feature>
<feature type="compositionally biased region" description="Low complexity" evidence="3">
    <location>
        <begin position="1351"/>
        <end position="1369"/>
    </location>
</feature>
<evidence type="ECO:0000256" key="1">
    <source>
        <dbReference type="ARBA" id="ARBA00022658"/>
    </source>
</evidence>
<feature type="region of interest" description="Disordered" evidence="3">
    <location>
        <begin position="906"/>
        <end position="970"/>
    </location>
</feature>
<dbReference type="PROSITE" id="PS50212">
    <property type="entry name" value="RASGEF_NTER"/>
    <property type="match status" value="1"/>
</dbReference>
<dbReference type="CDD" id="cd06224">
    <property type="entry name" value="REM"/>
    <property type="match status" value="1"/>
</dbReference>
<feature type="region of interest" description="Disordered" evidence="3">
    <location>
        <begin position="577"/>
        <end position="617"/>
    </location>
</feature>
<evidence type="ECO:0000313" key="6">
    <source>
        <dbReference type="EMBL" id="KAF4584416.1"/>
    </source>
</evidence>
<dbReference type="InterPro" id="IPR008937">
    <property type="entry name" value="Ras-like_GEF"/>
</dbReference>
<feature type="region of interest" description="Disordered" evidence="3">
    <location>
        <begin position="801"/>
        <end position="861"/>
    </location>
</feature>
<dbReference type="GO" id="GO:0005085">
    <property type="term" value="F:guanyl-nucleotide exchange factor activity"/>
    <property type="evidence" value="ECO:0007669"/>
    <property type="project" value="UniProtKB-KW"/>
</dbReference>
<feature type="compositionally biased region" description="Basic and acidic residues" evidence="3">
    <location>
        <begin position="1163"/>
        <end position="1176"/>
    </location>
</feature>
<keyword evidence="7" id="KW-1185">Reference proteome</keyword>
<reference evidence="6 7" key="1">
    <citation type="journal article" date="2020" name="G3 (Bethesda)">
        <title>Genetic Underpinnings of Host Manipulation by Ophiocordyceps as Revealed by Comparative Transcriptomics.</title>
        <authorList>
            <person name="Will I."/>
            <person name="Das B."/>
            <person name="Trinh T."/>
            <person name="Brachmann A."/>
            <person name="Ohm R.A."/>
            <person name="de Bekker C."/>
        </authorList>
    </citation>
    <scope>NUCLEOTIDE SEQUENCE [LARGE SCALE GENOMIC DNA]</scope>
    <source>
        <strain evidence="6 7">EC05</strain>
    </source>
</reference>
<dbReference type="SUPFAM" id="SSF48366">
    <property type="entry name" value="Ras GEF"/>
    <property type="match status" value="1"/>
</dbReference>
<evidence type="ECO:0000256" key="2">
    <source>
        <dbReference type="PROSITE-ProRule" id="PRU00168"/>
    </source>
</evidence>
<evidence type="ECO:0000313" key="7">
    <source>
        <dbReference type="Proteomes" id="UP000562929"/>
    </source>
</evidence>
<dbReference type="InterPro" id="IPR036964">
    <property type="entry name" value="RASGEF_cat_dom_sf"/>
</dbReference>
<evidence type="ECO:0000259" key="5">
    <source>
        <dbReference type="PROSITE" id="PS50212"/>
    </source>
</evidence>
<gene>
    <name evidence="6" type="ORF">GQ602_005789</name>
</gene>
<feature type="region of interest" description="Disordered" evidence="3">
    <location>
        <begin position="874"/>
        <end position="894"/>
    </location>
</feature>
<sequence length="1652" mass="178354">MDAFGPRPVVADPPKLLSVAHVSPRRVPSHGRPRKTILSSNSAFKRGFTPSKPSLPRLAINKQRPAPTVRPLVPVTERRSSEEKIAKAALVKDGSSTGRQGRQFAVSNVGNNGRIYLSTGGLDGLGPQQLTSRDEEAVDDAVGQWTPTPSSSPLTGELHQLLLGSRSTPRPTRQRRAMSDSTVGDLGAAANDADGEAFRVVIARPGLDKRPWTMEDFNSASTPLLHVDIPSWRIGTPRFTLRGTPIIRGSSYAPSEELVFSRALAGNENEKKHGPPAPSGSPSSPSPGQLLPSANAPPPLRSSVIEPAMFTALTFKPACDDPSVVRYSPNGNVQAATPPRLVAEITSPSFLDYELISDFFLTFRTFLDPTDLLRMLMARLRWALGREDEVGMIVRVRTFVAVRHWILNYFLDDFVFDHGLRVTFCRLLNEVVDGLPPDESYRKVRLKILAELKKCWRRVCAEYWDGPQFGDSLSPEDPIAPGGLVGSRDPDLEPGFWERQGIEPPRPEALVAAPKMSTQSASLYVDACRTAPMSDFVVPGDRPGTPDEVAVVGSAAAGLPNSPLSLASMDVFSCSFPAKTSKPKTSSHSTPHPVPLTMPTASGGAGGGGGGGGQVATTPKALVGKRVRPLVVHKRHNSTSDSLRERGSDKSSSHDVDSAAIRPSAGSLLRGNVLPPGQPFVECELNRQTTLFQPDDRRLPKDKAAAAAAGAMTSRGMKKLLGSVRRALRSRAQGVSPWQNQPGGMPPVAQAADEAATSRMPGTAVVPQGPPRQNGSRPPVRIDLLGAEVAEDFRKAIREEEAEAEAERLGLGVPPNSAPPSGGPTDYSAAHLEFSSFDGLPQDQRPRPVSDTGITGGSKSIVIVDDTTARDVMMAQGPSHAGPTPPDTPRLASASPRPWQTLRALGENASGPAPASEAPSPPALPDSFTAVGGRGSDERDTERPPIGSGGSTFRTSRQDSWTDGFPQSLDSMMQHLPSMLQGGSSLPEPPPPSPWFFDSQVDDGFDVPEPAPLRVLRRRPGGDLRAAVNVGDLDRASSLRPSLSVGSLAAYTESVRSSYLLSTRPNSAGSHSVADPARDGRREVLSLGRLAEEPANAHLSVYNSHASKPPLRPSFEMEAQKLAQIPDEDDGGIESALLKLEGKYERRPSTVPMLCPDANVGETRPEDEGRSDESGDSRQSTIKRKENRQVQVVDEPMVMGDGGEHEKRAARKAKQELGRKMAPDVKSFLSEGSQESYYSIPLLERGLSEGSRSKAASLLRNSVDAAASEHRLSFDMVEMTESLERVQAEERERVGDDSFLYDDEMELSSALSVSSRHQDSRATTGGDGGQEGAATVHALQTPPLSGKVGGAEAAAPAPSPAPRALLPTPELSPAPPECQAWTTPHAGGAETRLGSVRNYSVHLPFILAFDSDTVAQQLTLIEKDALKDIDWKEIMGMQWKDAVSNDVRSWVDFLRHRDAQGIEVVVARFNLMVKWAISEIMLTQRIEERARCIVKLIHIASHCRRYRNFASLVQLTIALSSGEVTRLRKTWALVPSHESETLQSLERLVTPLRNFHAIRAEMETGSDAGCIPFVGVYTHDLLYNSQRPSRGGEGLIDFERCRVAAGVAKTLLRLLEASTRYSLRPVEGLTERCLWIGALTDEEIRERSTLLE</sequence>
<dbReference type="InterPro" id="IPR000651">
    <property type="entry name" value="Ras-like_Gua-exchang_fac_N"/>
</dbReference>
<dbReference type="EMBL" id="JAACLJ010000006">
    <property type="protein sequence ID" value="KAF4584416.1"/>
    <property type="molecule type" value="Genomic_DNA"/>
</dbReference>
<organism evidence="6 7">
    <name type="scientific">Ophiocordyceps camponoti-floridani</name>
    <dbReference type="NCBI Taxonomy" id="2030778"/>
    <lineage>
        <taxon>Eukaryota</taxon>
        <taxon>Fungi</taxon>
        <taxon>Dikarya</taxon>
        <taxon>Ascomycota</taxon>
        <taxon>Pezizomycotina</taxon>
        <taxon>Sordariomycetes</taxon>
        <taxon>Hypocreomycetidae</taxon>
        <taxon>Hypocreales</taxon>
        <taxon>Ophiocordycipitaceae</taxon>
        <taxon>Ophiocordyceps</taxon>
    </lineage>
</organism>
<feature type="region of interest" description="Disordered" evidence="3">
    <location>
        <begin position="23"/>
        <end position="67"/>
    </location>
</feature>
<dbReference type="GO" id="GO:0007265">
    <property type="term" value="P:Ras protein signal transduction"/>
    <property type="evidence" value="ECO:0007669"/>
    <property type="project" value="TreeGrafter"/>
</dbReference>
<dbReference type="PANTHER" id="PTHR23113:SF363">
    <property type="entry name" value="PROTEIN SON OF SEVENLESS"/>
    <property type="match status" value="1"/>
</dbReference>
<feature type="region of interest" description="Disordered" evidence="3">
    <location>
        <begin position="1310"/>
        <end position="1386"/>
    </location>
</feature>
<feature type="compositionally biased region" description="Polar residues" evidence="3">
    <location>
        <begin position="951"/>
        <end position="961"/>
    </location>
</feature>
<feature type="region of interest" description="Disordered" evidence="3">
    <location>
        <begin position="630"/>
        <end position="673"/>
    </location>
</feature>
<dbReference type="Pfam" id="PF00618">
    <property type="entry name" value="RasGEF_N"/>
    <property type="match status" value="1"/>
</dbReference>